<dbReference type="GO" id="GO:0005886">
    <property type="term" value="C:plasma membrane"/>
    <property type="evidence" value="ECO:0007669"/>
    <property type="project" value="TreeGrafter"/>
</dbReference>
<dbReference type="RefSeq" id="WP_146654400.1">
    <property type="nucleotide sequence ID" value="NZ_CP012333.1"/>
</dbReference>
<evidence type="ECO:0000256" key="1">
    <source>
        <dbReference type="SAM" id="Phobius"/>
    </source>
</evidence>
<feature type="transmembrane region" description="Helical" evidence="1">
    <location>
        <begin position="65"/>
        <end position="88"/>
    </location>
</feature>
<reference evidence="2 3" key="1">
    <citation type="submission" date="2015-08" db="EMBL/GenBank/DDBJ databases">
        <authorList>
            <person name="Babu N.S."/>
            <person name="Beckwith C.J."/>
            <person name="Beseler K.G."/>
            <person name="Brison A."/>
            <person name="Carone J.V."/>
            <person name="Caskin T.P."/>
            <person name="Diamond M."/>
            <person name="Durham M.E."/>
            <person name="Foxe J.M."/>
            <person name="Go M."/>
            <person name="Henderson B.A."/>
            <person name="Jones I.B."/>
            <person name="McGettigan J.A."/>
            <person name="Micheletti S.J."/>
            <person name="Nasrallah M.E."/>
            <person name="Ortiz D."/>
            <person name="Piller C.R."/>
            <person name="Privatt S.R."/>
            <person name="Schneider S.L."/>
            <person name="Sharp S."/>
            <person name="Smith T.C."/>
            <person name="Stanton J.D."/>
            <person name="Ullery H.E."/>
            <person name="Wilson R.J."/>
            <person name="Serrano M.G."/>
            <person name="Buck G."/>
            <person name="Lee V."/>
            <person name="Wang Y."/>
            <person name="Carvalho R."/>
            <person name="Voegtly L."/>
            <person name="Shi R."/>
            <person name="Duckworth R."/>
            <person name="Johnson A."/>
            <person name="Loviza R."/>
            <person name="Walstead R."/>
            <person name="Shah Z."/>
            <person name="Kiflezghi M."/>
            <person name="Wade K."/>
            <person name="Ball S.L."/>
            <person name="Bradley K.W."/>
            <person name="Asai D.J."/>
            <person name="Bowman C.A."/>
            <person name="Russell D.A."/>
            <person name="Pope W.H."/>
            <person name="Jacobs-Sera D."/>
            <person name="Hendrix R.W."/>
            <person name="Hatfull G.F."/>
        </authorList>
    </citation>
    <scope>NUCLEOTIDE SEQUENCE [LARGE SCALE GENOMIC DNA]</scope>
    <source>
        <strain evidence="2 3">DSM 27648</strain>
    </source>
</reference>
<dbReference type="Pfam" id="PF04341">
    <property type="entry name" value="DUF485"/>
    <property type="match status" value="1"/>
</dbReference>
<feature type="transmembrane region" description="Helical" evidence="1">
    <location>
        <begin position="32"/>
        <end position="53"/>
    </location>
</feature>
<sequence length="115" mass="12197">MDGGEGEAKGGVGSRRVSEDALERLAGRRWRIALALTGAMLATYFGFVLLVAYDKPLLATLLAPGLSLGILLGAVVILVAWGLTGIYVSWANRHYDAELARLRKSTRPAEGGGDQ</sequence>
<dbReference type="EMBL" id="CP012333">
    <property type="protein sequence ID" value="AKV03668.1"/>
    <property type="molecule type" value="Genomic_DNA"/>
</dbReference>
<dbReference type="InterPro" id="IPR007436">
    <property type="entry name" value="DUF485"/>
</dbReference>
<evidence type="ECO:0000313" key="2">
    <source>
        <dbReference type="EMBL" id="AKV03668.1"/>
    </source>
</evidence>
<name>A0A0K1QD61_9BACT</name>
<dbReference type="AlphaFoldDB" id="A0A0K1QD61"/>
<dbReference type="PANTHER" id="PTHR38598:SF1">
    <property type="entry name" value="INNER MEMBRANE PROTEIN YJCH"/>
    <property type="match status" value="1"/>
</dbReference>
<dbReference type="PANTHER" id="PTHR38598">
    <property type="entry name" value="INNER MEMBRANE PROTEIN YJCH"/>
    <property type="match status" value="1"/>
</dbReference>
<dbReference type="KEGG" id="llu:AKJ09_10331"/>
<accession>A0A0K1QD61</accession>
<dbReference type="OrthoDB" id="9799991at2"/>
<dbReference type="Proteomes" id="UP000064967">
    <property type="component" value="Chromosome"/>
</dbReference>
<proteinExistence type="predicted"/>
<dbReference type="InterPro" id="IPR052959">
    <property type="entry name" value="Inner_membrane_assoc"/>
</dbReference>
<protein>
    <submittedName>
        <fullName evidence="2">Putative membrane protein, clustering with ActP</fullName>
    </submittedName>
</protein>
<keyword evidence="1" id="KW-0472">Membrane</keyword>
<dbReference type="STRING" id="1391654.AKJ09_10331"/>
<keyword evidence="3" id="KW-1185">Reference proteome</keyword>
<gene>
    <name evidence="2" type="ORF">AKJ09_10331</name>
</gene>
<organism evidence="2 3">
    <name type="scientific">Labilithrix luteola</name>
    <dbReference type="NCBI Taxonomy" id="1391654"/>
    <lineage>
        <taxon>Bacteria</taxon>
        <taxon>Pseudomonadati</taxon>
        <taxon>Myxococcota</taxon>
        <taxon>Polyangia</taxon>
        <taxon>Polyangiales</taxon>
        <taxon>Labilitrichaceae</taxon>
        <taxon>Labilithrix</taxon>
    </lineage>
</organism>
<keyword evidence="1" id="KW-0812">Transmembrane</keyword>
<evidence type="ECO:0000313" key="3">
    <source>
        <dbReference type="Proteomes" id="UP000064967"/>
    </source>
</evidence>
<keyword evidence="1" id="KW-1133">Transmembrane helix</keyword>